<dbReference type="Proteomes" id="UP001215280">
    <property type="component" value="Unassembled WGS sequence"/>
</dbReference>
<evidence type="ECO:0000313" key="3">
    <source>
        <dbReference type="Proteomes" id="UP001215280"/>
    </source>
</evidence>
<proteinExistence type="predicted"/>
<sequence>MEALTRSEKNDEKEGLHEIKIQIQTHGTQTNLHCPRPRPQQQPQNFSAALVSASIFNPVSAPSRLTHVWFPTLALVSHSLRSCISRFLAAPCPILTSQRVSLTLIPLVLPSLYRPSSSLTASSALPRFSPLLAPSALIALPPSPSRLQTLTSSLVPLFSLSLAIPPFSRPSCPVCPSVHPSPPLAPQNHKYWHHLNLQARRGRARTQGRGEESKGSRVCVHVEDGDADGAPREPPSQLLASACGS</sequence>
<name>A0AAD7N2S5_9AGAR</name>
<keyword evidence="3" id="KW-1185">Reference proteome</keyword>
<evidence type="ECO:0000313" key="2">
    <source>
        <dbReference type="EMBL" id="KAJ7743036.1"/>
    </source>
</evidence>
<accession>A0AAD7N2S5</accession>
<organism evidence="2 3">
    <name type="scientific">Mycena maculata</name>
    <dbReference type="NCBI Taxonomy" id="230809"/>
    <lineage>
        <taxon>Eukaryota</taxon>
        <taxon>Fungi</taxon>
        <taxon>Dikarya</taxon>
        <taxon>Basidiomycota</taxon>
        <taxon>Agaricomycotina</taxon>
        <taxon>Agaricomycetes</taxon>
        <taxon>Agaricomycetidae</taxon>
        <taxon>Agaricales</taxon>
        <taxon>Marasmiineae</taxon>
        <taxon>Mycenaceae</taxon>
        <taxon>Mycena</taxon>
    </lineage>
</organism>
<dbReference type="EMBL" id="JARJLG010000114">
    <property type="protein sequence ID" value="KAJ7743036.1"/>
    <property type="molecule type" value="Genomic_DNA"/>
</dbReference>
<feature type="region of interest" description="Disordered" evidence="1">
    <location>
        <begin position="199"/>
        <end position="245"/>
    </location>
</feature>
<dbReference type="AlphaFoldDB" id="A0AAD7N2S5"/>
<gene>
    <name evidence="2" type="ORF">DFH07DRAFT_964284</name>
</gene>
<comment type="caution">
    <text evidence="2">The sequence shown here is derived from an EMBL/GenBank/DDBJ whole genome shotgun (WGS) entry which is preliminary data.</text>
</comment>
<reference evidence="2" key="1">
    <citation type="submission" date="2023-03" db="EMBL/GenBank/DDBJ databases">
        <title>Massive genome expansion in bonnet fungi (Mycena s.s.) driven by repeated elements and novel gene families across ecological guilds.</title>
        <authorList>
            <consortium name="Lawrence Berkeley National Laboratory"/>
            <person name="Harder C.B."/>
            <person name="Miyauchi S."/>
            <person name="Viragh M."/>
            <person name="Kuo A."/>
            <person name="Thoen E."/>
            <person name="Andreopoulos B."/>
            <person name="Lu D."/>
            <person name="Skrede I."/>
            <person name="Drula E."/>
            <person name="Henrissat B."/>
            <person name="Morin E."/>
            <person name="Kohler A."/>
            <person name="Barry K."/>
            <person name="LaButti K."/>
            <person name="Morin E."/>
            <person name="Salamov A."/>
            <person name="Lipzen A."/>
            <person name="Mereny Z."/>
            <person name="Hegedus B."/>
            <person name="Baldrian P."/>
            <person name="Stursova M."/>
            <person name="Weitz H."/>
            <person name="Taylor A."/>
            <person name="Grigoriev I.V."/>
            <person name="Nagy L.G."/>
            <person name="Martin F."/>
            <person name="Kauserud H."/>
        </authorList>
    </citation>
    <scope>NUCLEOTIDE SEQUENCE</scope>
    <source>
        <strain evidence="2">CBHHK188m</strain>
    </source>
</reference>
<evidence type="ECO:0000256" key="1">
    <source>
        <dbReference type="SAM" id="MobiDB-lite"/>
    </source>
</evidence>
<protein>
    <submittedName>
        <fullName evidence="2">Uncharacterized protein</fullName>
    </submittedName>
</protein>
<feature type="compositionally biased region" description="Basic and acidic residues" evidence="1">
    <location>
        <begin position="208"/>
        <end position="224"/>
    </location>
</feature>